<dbReference type="Proteomes" id="UP000270094">
    <property type="component" value="Unassembled WGS sequence"/>
</dbReference>
<feature type="coiled-coil region" evidence="1">
    <location>
        <begin position="276"/>
        <end position="413"/>
    </location>
</feature>
<evidence type="ECO:0000256" key="2">
    <source>
        <dbReference type="SAM" id="MobiDB-lite"/>
    </source>
</evidence>
<feature type="region of interest" description="Disordered" evidence="2">
    <location>
        <begin position="510"/>
        <end position="544"/>
    </location>
</feature>
<feature type="compositionally biased region" description="Basic and acidic residues" evidence="2">
    <location>
        <begin position="521"/>
        <end position="534"/>
    </location>
</feature>
<feature type="coiled-coil region" evidence="1">
    <location>
        <begin position="8"/>
        <end position="98"/>
    </location>
</feature>
<feature type="compositionally biased region" description="Basic and acidic residues" evidence="2">
    <location>
        <begin position="99"/>
        <end position="110"/>
    </location>
</feature>
<keyword evidence="1" id="KW-0175">Coiled coil</keyword>
<evidence type="ECO:0000313" key="4">
    <source>
        <dbReference type="Proteomes" id="UP000270094"/>
    </source>
</evidence>
<evidence type="ECO:0000313" key="3">
    <source>
        <dbReference type="EMBL" id="VDM77002.1"/>
    </source>
</evidence>
<evidence type="ECO:0000256" key="1">
    <source>
        <dbReference type="SAM" id="Coils"/>
    </source>
</evidence>
<feature type="compositionally biased region" description="Polar residues" evidence="2">
    <location>
        <begin position="510"/>
        <end position="520"/>
    </location>
</feature>
<feature type="coiled-coil region" evidence="1">
    <location>
        <begin position="448"/>
        <end position="489"/>
    </location>
</feature>
<sequence>MQKDRLRTKALDQKCKVLEEENEKLMEKVCEFEMRERDEADMTETCKQLEKRIREAEEREQVYRAECELRLETARLEVERKSEEAAQLLEQLHDAKLETTRRSLSIERNNEGSSESNHPSGQTETNAEVEQLRAHAAELDSEMVHLREEIQQMSVLREELEQLRAKCSETADELDRMHCTNFELMTKSDNLAASLKAKEEENQTLRAMYDRASEELQQRAEGETREEEVSIAPLIPNQKLVIGLVGPKKGYIKPFGEQVRNHVDWDNTELQLRAMYDRASEELSQQRAEGETREEEVSIAPLIPNQKLGSKTQEEMASIRLELNGTQEQKASLEKELDKLKADLASAEASLASYRVDLGKSHEKVERLESDLFAARSELDNARLGLKETTAVKKELEQLREELEHEKSSGRAKWEEVCKKFLESEASSPQSRKNSLEVINKVQHIEYMTAFEEKIKCLEKELQEAKAKIEQDKAEKKKLKLALKQLRDKEKSKAESAHILPTVSEVQETVITQESTQNSAEKTDPANEDMEKLRSSVKVVDSPN</sequence>
<proteinExistence type="predicted"/>
<reference evidence="3 4" key="1">
    <citation type="submission" date="2018-11" db="EMBL/GenBank/DDBJ databases">
        <authorList>
            <consortium name="Pathogen Informatics"/>
        </authorList>
    </citation>
    <scope>NUCLEOTIDE SEQUENCE [LARGE SCALE GENOMIC DNA]</scope>
</reference>
<organism evidence="3 4">
    <name type="scientific">Strongylus vulgaris</name>
    <name type="common">Blood worm</name>
    <dbReference type="NCBI Taxonomy" id="40348"/>
    <lineage>
        <taxon>Eukaryota</taxon>
        <taxon>Metazoa</taxon>
        <taxon>Ecdysozoa</taxon>
        <taxon>Nematoda</taxon>
        <taxon>Chromadorea</taxon>
        <taxon>Rhabditida</taxon>
        <taxon>Rhabditina</taxon>
        <taxon>Rhabditomorpha</taxon>
        <taxon>Strongyloidea</taxon>
        <taxon>Strongylidae</taxon>
        <taxon>Strongylus</taxon>
    </lineage>
</organism>
<feature type="compositionally biased region" description="Polar residues" evidence="2">
    <location>
        <begin position="111"/>
        <end position="128"/>
    </location>
</feature>
<gene>
    <name evidence="3" type="ORF">SVUK_LOCUS12000</name>
</gene>
<dbReference type="AlphaFoldDB" id="A0A3P7LCI4"/>
<dbReference type="OrthoDB" id="2441647at2759"/>
<protein>
    <submittedName>
        <fullName evidence="3">Uncharacterized protein</fullName>
    </submittedName>
</protein>
<dbReference type="EMBL" id="UYYB01098205">
    <property type="protein sequence ID" value="VDM77002.1"/>
    <property type="molecule type" value="Genomic_DNA"/>
</dbReference>
<keyword evidence="4" id="KW-1185">Reference proteome</keyword>
<accession>A0A3P7LCI4</accession>
<name>A0A3P7LCI4_STRVU</name>
<feature type="region of interest" description="Disordered" evidence="2">
    <location>
        <begin position="99"/>
        <end position="128"/>
    </location>
</feature>
<dbReference type="Gene3D" id="1.20.5.1160">
    <property type="entry name" value="Vasodilator-stimulated phosphoprotein"/>
    <property type="match status" value="1"/>
</dbReference>